<reference evidence="2" key="1">
    <citation type="journal article" date="2020" name="Stud. Mycol.">
        <title>101 Dothideomycetes genomes: a test case for predicting lifestyles and emergence of pathogens.</title>
        <authorList>
            <person name="Haridas S."/>
            <person name="Albert R."/>
            <person name="Binder M."/>
            <person name="Bloem J."/>
            <person name="Labutti K."/>
            <person name="Salamov A."/>
            <person name="Andreopoulos B."/>
            <person name="Baker S."/>
            <person name="Barry K."/>
            <person name="Bills G."/>
            <person name="Bluhm B."/>
            <person name="Cannon C."/>
            <person name="Castanera R."/>
            <person name="Culley D."/>
            <person name="Daum C."/>
            <person name="Ezra D."/>
            <person name="Gonzalez J."/>
            <person name="Henrissat B."/>
            <person name="Kuo A."/>
            <person name="Liang C."/>
            <person name="Lipzen A."/>
            <person name="Lutzoni F."/>
            <person name="Magnuson J."/>
            <person name="Mondo S."/>
            <person name="Nolan M."/>
            <person name="Ohm R."/>
            <person name="Pangilinan J."/>
            <person name="Park H.-J."/>
            <person name="Ramirez L."/>
            <person name="Alfaro M."/>
            <person name="Sun H."/>
            <person name="Tritt A."/>
            <person name="Yoshinaga Y."/>
            <person name="Zwiers L.-H."/>
            <person name="Turgeon B."/>
            <person name="Goodwin S."/>
            <person name="Spatafora J."/>
            <person name="Crous P."/>
            <person name="Grigoriev I."/>
        </authorList>
    </citation>
    <scope>NUCLEOTIDE SEQUENCE</scope>
    <source>
        <strain evidence="2">ATCC 36951</strain>
    </source>
</reference>
<dbReference type="Proteomes" id="UP000799537">
    <property type="component" value="Unassembled WGS sequence"/>
</dbReference>
<dbReference type="GeneID" id="54567406"/>
<organism evidence="2 3">
    <name type="scientific">Zasmidium cellare ATCC 36951</name>
    <dbReference type="NCBI Taxonomy" id="1080233"/>
    <lineage>
        <taxon>Eukaryota</taxon>
        <taxon>Fungi</taxon>
        <taxon>Dikarya</taxon>
        <taxon>Ascomycota</taxon>
        <taxon>Pezizomycotina</taxon>
        <taxon>Dothideomycetes</taxon>
        <taxon>Dothideomycetidae</taxon>
        <taxon>Mycosphaerellales</taxon>
        <taxon>Mycosphaerellaceae</taxon>
        <taxon>Zasmidium</taxon>
    </lineage>
</organism>
<protein>
    <recommendedName>
        <fullName evidence="4">WAP domain-containing protein</fullName>
    </recommendedName>
</protein>
<proteinExistence type="predicted"/>
<evidence type="ECO:0000256" key="1">
    <source>
        <dbReference type="SAM" id="SignalP"/>
    </source>
</evidence>
<name>A0A6A6C4P7_ZASCE</name>
<accession>A0A6A6C4P7</accession>
<evidence type="ECO:0000313" key="2">
    <source>
        <dbReference type="EMBL" id="KAF2161238.1"/>
    </source>
</evidence>
<feature type="signal peptide" evidence="1">
    <location>
        <begin position="1"/>
        <end position="20"/>
    </location>
</feature>
<dbReference type="AlphaFoldDB" id="A0A6A6C4P7"/>
<dbReference type="RefSeq" id="XP_033662127.1">
    <property type="nucleotide sequence ID" value="XM_033814134.1"/>
</dbReference>
<evidence type="ECO:0000313" key="3">
    <source>
        <dbReference type="Proteomes" id="UP000799537"/>
    </source>
</evidence>
<feature type="chain" id="PRO_5025626700" description="WAP domain-containing protein" evidence="1">
    <location>
        <begin position="21"/>
        <end position="101"/>
    </location>
</feature>
<dbReference type="EMBL" id="ML993620">
    <property type="protein sequence ID" value="KAF2161238.1"/>
    <property type="molecule type" value="Genomic_DNA"/>
</dbReference>
<keyword evidence="1" id="KW-0732">Signal</keyword>
<gene>
    <name evidence="2" type="ORF">M409DRAFT_59243</name>
</gene>
<keyword evidence="3" id="KW-1185">Reference proteome</keyword>
<evidence type="ECO:0008006" key="4">
    <source>
        <dbReference type="Google" id="ProtNLM"/>
    </source>
</evidence>
<sequence length="101" mass="10561">MNFLLLPLAALMSMLSLGLALPPGTSPRFVRYPPTTPLTTPNQKPAVHLTTLLQQGSLIQDDGPSFPCYDITCIPGPDGDAQCANEGCTEGCIPTASKCGT</sequence>